<dbReference type="GO" id="GO:0008324">
    <property type="term" value="F:monoatomic cation transmembrane transporter activity"/>
    <property type="evidence" value="ECO:0007669"/>
    <property type="project" value="InterPro"/>
</dbReference>
<reference evidence="8 9" key="1">
    <citation type="journal article" date="2015" name="Sci. Rep.">
        <title>Unraveling adaptation of Pontibacter korlensis to radiation and infertility in desert through complete genome and comparative transcriptomic analysis.</title>
        <authorList>
            <person name="Dai J."/>
            <person name="Dai W."/>
            <person name="Qiu C."/>
            <person name="Yang Z."/>
            <person name="Zhang Y."/>
            <person name="Zhou M."/>
            <person name="Zhang L."/>
            <person name="Fang C."/>
            <person name="Gao Q."/>
            <person name="Yang Q."/>
            <person name="Li X."/>
            <person name="Wang Z."/>
            <person name="Wang Z."/>
            <person name="Jia Z."/>
            <person name="Chen X."/>
        </authorList>
    </citation>
    <scope>NUCLEOTIDE SEQUENCE [LARGE SCALE GENOMIC DNA]</scope>
    <source>
        <strain evidence="8 9">X14-1T</strain>
    </source>
</reference>
<gene>
    <name evidence="8" type="ORF">PKOR_17735</name>
</gene>
<name>A0A0E3ZIE0_9BACT</name>
<evidence type="ECO:0000313" key="9">
    <source>
        <dbReference type="Proteomes" id="UP000033109"/>
    </source>
</evidence>
<accession>A0A0E3ZIE0</accession>
<dbReference type="GO" id="GO:0005886">
    <property type="term" value="C:plasma membrane"/>
    <property type="evidence" value="ECO:0007669"/>
    <property type="project" value="UniProtKB-SubCell"/>
</dbReference>
<proteinExistence type="inferred from homology"/>
<evidence type="ECO:0000256" key="4">
    <source>
        <dbReference type="ARBA" id="ARBA00022692"/>
    </source>
</evidence>
<keyword evidence="4 7" id="KW-0812">Transmembrane</keyword>
<comment type="subcellular location">
    <subcellularLocation>
        <location evidence="1">Cell membrane</location>
        <topology evidence="1">Multi-pass membrane protein</topology>
    </subcellularLocation>
</comment>
<organism evidence="8 9">
    <name type="scientific">Pontibacter korlensis</name>
    <dbReference type="NCBI Taxonomy" id="400092"/>
    <lineage>
        <taxon>Bacteria</taxon>
        <taxon>Pseudomonadati</taxon>
        <taxon>Bacteroidota</taxon>
        <taxon>Cytophagia</taxon>
        <taxon>Cytophagales</taxon>
        <taxon>Hymenobacteraceae</taxon>
        <taxon>Pontibacter</taxon>
    </lineage>
</organism>
<dbReference type="Pfam" id="PF01899">
    <property type="entry name" value="MNHE"/>
    <property type="match status" value="1"/>
</dbReference>
<keyword evidence="9" id="KW-1185">Reference proteome</keyword>
<feature type="transmembrane region" description="Helical" evidence="7">
    <location>
        <begin position="29"/>
        <end position="51"/>
    </location>
</feature>
<dbReference type="KEGG" id="pko:PKOR_17735"/>
<evidence type="ECO:0000256" key="3">
    <source>
        <dbReference type="ARBA" id="ARBA00022475"/>
    </source>
</evidence>
<evidence type="ECO:0000256" key="7">
    <source>
        <dbReference type="SAM" id="Phobius"/>
    </source>
</evidence>
<evidence type="ECO:0000256" key="2">
    <source>
        <dbReference type="ARBA" id="ARBA00006228"/>
    </source>
</evidence>
<keyword evidence="3" id="KW-1003">Cell membrane</keyword>
<keyword evidence="5 7" id="KW-1133">Transmembrane helix</keyword>
<evidence type="ECO:0000313" key="8">
    <source>
        <dbReference type="EMBL" id="AKD04598.1"/>
    </source>
</evidence>
<dbReference type="Proteomes" id="UP000033109">
    <property type="component" value="Chromosome"/>
</dbReference>
<dbReference type="STRING" id="400092.PKOR_17735"/>
<dbReference type="HOGENOM" id="CLU_086615_3_1_10"/>
<evidence type="ECO:0000256" key="5">
    <source>
        <dbReference type="ARBA" id="ARBA00022989"/>
    </source>
</evidence>
<dbReference type="InterPro" id="IPR002758">
    <property type="entry name" value="Cation_antiport_E"/>
</dbReference>
<dbReference type="OrthoDB" id="9800498at2"/>
<dbReference type="EMBL" id="CP009621">
    <property type="protein sequence ID" value="AKD04598.1"/>
    <property type="molecule type" value="Genomic_DNA"/>
</dbReference>
<dbReference type="RefSeq" id="WP_046312463.1">
    <property type="nucleotide sequence ID" value="NZ_CBCSCY010000013.1"/>
</dbReference>
<sequence>MRLLLIHSILAGLITYTFFQRADVGIEYNALTTLILFSLLMSLLWISSYFYHRSYFFKLPKLISFILYFWKELLLANLKIAHDIVTPRYRLQPTVFALPLEVTTDLEISILANIIGLTPGTLSIDVSEDRKLLYVHTLYLKHNDIEQLKQHIKLGFEKKILELTA</sequence>
<evidence type="ECO:0000256" key="1">
    <source>
        <dbReference type="ARBA" id="ARBA00004651"/>
    </source>
</evidence>
<dbReference type="PANTHER" id="PTHR34584">
    <property type="entry name" value="NA(+)/H(+) ANTIPORTER SUBUNIT E1"/>
    <property type="match status" value="1"/>
</dbReference>
<dbReference type="AlphaFoldDB" id="A0A0E3ZIE0"/>
<dbReference type="PATRIC" id="fig|400092.3.peg.3890"/>
<evidence type="ECO:0000256" key="6">
    <source>
        <dbReference type="ARBA" id="ARBA00023136"/>
    </source>
</evidence>
<keyword evidence="6 7" id="KW-0472">Membrane</keyword>
<protein>
    <submittedName>
        <fullName evidence="8">Monovalent cation/H+ antiporter subunit E</fullName>
    </submittedName>
</protein>
<comment type="similarity">
    <text evidence="2">Belongs to the CPA3 antiporters (TC 2.A.63) subunit E family.</text>
</comment>
<dbReference type="PANTHER" id="PTHR34584:SF1">
    <property type="entry name" value="NA(+)_H(+) ANTIPORTER SUBUNIT E1"/>
    <property type="match status" value="1"/>
</dbReference>